<reference evidence="2" key="1">
    <citation type="submission" date="2019-05" db="EMBL/GenBank/DDBJ databases">
        <title>Annotation for the trematode Paragonimus heterotremus.</title>
        <authorList>
            <person name="Choi Y.-J."/>
        </authorList>
    </citation>
    <scope>NUCLEOTIDE SEQUENCE</scope>
    <source>
        <strain evidence="2">LC</strain>
    </source>
</reference>
<feature type="chain" id="PRO_5035226350" evidence="1">
    <location>
        <begin position="36"/>
        <end position="126"/>
    </location>
</feature>
<evidence type="ECO:0000313" key="2">
    <source>
        <dbReference type="EMBL" id="KAF5405169.1"/>
    </source>
</evidence>
<evidence type="ECO:0000256" key="1">
    <source>
        <dbReference type="SAM" id="SignalP"/>
    </source>
</evidence>
<sequence length="126" mass="14746">MISSFSCSANSPRTMRVCAIVLCVLVTVSLNATRAKPIDKKALHDRWNEAVFRGYKFWCWMVRKELGNQDDSENILTAFQNECTASTELLQHLEQYIPLFNSWLAEWREKEENQRTTTPSKWIFPK</sequence>
<name>A0A8J4THW2_9TREM</name>
<feature type="signal peptide" evidence="1">
    <location>
        <begin position="1"/>
        <end position="35"/>
    </location>
</feature>
<dbReference type="OrthoDB" id="10306275at2759"/>
<dbReference type="AlphaFoldDB" id="A0A8J4THW2"/>
<dbReference type="Proteomes" id="UP000748531">
    <property type="component" value="Unassembled WGS sequence"/>
</dbReference>
<dbReference type="EMBL" id="LUCH01000427">
    <property type="protein sequence ID" value="KAF5405169.1"/>
    <property type="molecule type" value="Genomic_DNA"/>
</dbReference>
<keyword evidence="3" id="KW-1185">Reference proteome</keyword>
<protein>
    <submittedName>
        <fullName evidence="2">Uncharacterized protein</fullName>
    </submittedName>
</protein>
<comment type="caution">
    <text evidence="2">The sequence shown here is derived from an EMBL/GenBank/DDBJ whole genome shotgun (WGS) entry which is preliminary data.</text>
</comment>
<accession>A0A8J4THW2</accession>
<gene>
    <name evidence="2" type="ORF">PHET_01328</name>
</gene>
<evidence type="ECO:0000313" key="3">
    <source>
        <dbReference type="Proteomes" id="UP000748531"/>
    </source>
</evidence>
<organism evidence="2 3">
    <name type="scientific">Paragonimus heterotremus</name>
    <dbReference type="NCBI Taxonomy" id="100268"/>
    <lineage>
        <taxon>Eukaryota</taxon>
        <taxon>Metazoa</taxon>
        <taxon>Spiralia</taxon>
        <taxon>Lophotrochozoa</taxon>
        <taxon>Platyhelminthes</taxon>
        <taxon>Trematoda</taxon>
        <taxon>Digenea</taxon>
        <taxon>Plagiorchiida</taxon>
        <taxon>Troglotremata</taxon>
        <taxon>Troglotrematidae</taxon>
        <taxon>Paragonimus</taxon>
    </lineage>
</organism>
<keyword evidence="1" id="KW-0732">Signal</keyword>
<proteinExistence type="predicted"/>